<dbReference type="EMBL" id="JAWIIV010000008">
    <property type="protein sequence ID" value="MEC4719747.1"/>
    <property type="molecule type" value="Genomic_DNA"/>
</dbReference>
<accession>A0ABU6J7X0</accession>
<gene>
    <name evidence="1" type="ORF">RY831_11355</name>
</gene>
<dbReference type="RefSeq" id="WP_326506461.1">
    <property type="nucleotide sequence ID" value="NZ_JAWIIV010000008.1"/>
</dbReference>
<evidence type="ECO:0008006" key="3">
    <source>
        <dbReference type="Google" id="ProtNLM"/>
    </source>
</evidence>
<proteinExistence type="predicted"/>
<reference evidence="1 2" key="1">
    <citation type="submission" date="2023-10" db="EMBL/GenBank/DDBJ databases">
        <title>Noviherbaspirillum sp. CPCC 100848 genome assembly.</title>
        <authorList>
            <person name="Li X.Y."/>
            <person name="Fang X.M."/>
        </authorList>
    </citation>
    <scope>NUCLEOTIDE SEQUENCE [LARGE SCALE GENOMIC DNA]</scope>
    <source>
        <strain evidence="1 2">CPCC 100848</strain>
    </source>
</reference>
<keyword evidence="2" id="KW-1185">Reference proteome</keyword>
<organism evidence="1 2">
    <name type="scientific">Noviherbaspirillum album</name>
    <dbReference type="NCBI Taxonomy" id="3080276"/>
    <lineage>
        <taxon>Bacteria</taxon>
        <taxon>Pseudomonadati</taxon>
        <taxon>Pseudomonadota</taxon>
        <taxon>Betaproteobacteria</taxon>
        <taxon>Burkholderiales</taxon>
        <taxon>Oxalobacteraceae</taxon>
        <taxon>Noviherbaspirillum</taxon>
    </lineage>
</organism>
<evidence type="ECO:0000313" key="1">
    <source>
        <dbReference type="EMBL" id="MEC4719747.1"/>
    </source>
</evidence>
<comment type="caution">
    <text evidence="1">The sequence shown here is derived from an EMBL/GenBank/DDBJ whole genome shotgun (WGS) entry which is preliminary data.</text>
</comment>
<name>A0ABU6J7X0_9BURK</name>
<evidence type="ECO:0000313" key="2">
    <source>
        <dbReference type="Proteomes" id="UP001352263"/>
    </source>
</evidence>
<protein>
    <recommendedName>
        <fullName evidence="3">DUF937 domain-containing protein</fullName>
    </recommendedName>
</protein>
<sequence>MGLGFDIGNILQQYGGVNPNQPPNDIEQHFDQVAQNSPNDDLADGLSEAFRSDQTPPFPNMLGQMFGQADTHQRTGMMNQLLAALGPAVVGSMLNRGMGGGGMGGLGGMGGGMGGGLGGGLGGILGGLLNGGSDQQQMRVRPEDVERMRPEEFEELARNAERENPGVIDQMSRFYAQNPGLVKALGGAALAIALGRMSQRGR</sequence>
<dbReference type="Proteomes" id="UP001352263">
    <property type="component" value="Unassembled WGS sequence"/>
</dbReference>